<dbReference type="AlphaFoldDB" id="A0A914R7A9"/>
<sequence>MWGVVRRFTSMPLRCQYSAWSQSPIEANEYIERRRRLVERIRQAAPKESAQRPLLIVARSAKEQFSAPDVPYPFRQCSYFRRSANEELWQGPAMTTPEITAISGIDEVKRHIYLQSDLETQIPRAVVSFDPKQFAAKSEQLAE</sequence>
<proteinExistence type="predicted"/>
<name>A0A914R7A9_PAREQ</name>
<dbReference type="GO" id="GO:0030145">
    <property type="term" value="F:manganese ion binding"/>
    <property type="evidence" value="ECO:0007669"/>
    <property type="project" value="InterPro"/>
</dbReference>
<accession>A0A914R7A9</accession>
<dbReference type="InterPro" id="IPR029149">
    <property type="entry name" value="Creatin/AminoP/Spt16_N"/>
</dbReference>
<evidence type="ECO:0000259" key="1">
    <source>
        <dbReference type="SMART" id="SM01011"/>
    </source>
</evidence>
<dbReference type="SUPFAM" id="SSF53092">
    <property type="entry name" value="Creatinase/prolidase N-terminal domain"/>
    <property type="match status" value="1"/>
</dbReference>
<dbReference type="GO" id="GO:0070006">
    <property type="term" value="F:metalloaminopeptidase activity"/>
    <property type="evidence" value="ECO:0007669"/>
    <property type="project" value="InterPro"/>
</dbReference>
<dbReference type="SMART" id="SM01011">
    <property type="entry name" value="AMP_N"/>
    <property type="match status" value="1"/>
</dbReference>
<protein>
    <submittedName>
        <fullName evidence="3">Aminopeptidase P N-terminal domain-containing protein</fullName>
    </submittedName>
</protein>
<dbReference type="WBParaSite" id="PEQ_0000234601-mRNA-1">
    <property type="protein sequence ID" value="PEQ_0000234601-mRNA-1"/>
    <property type="gene ID" value="PEQ_0000234601"/>
</dbReference>
<keyword evidence="2" id="KW-1185">Reference proteome</keyword>
<dbReference type="Proteomes" id="UP000887564">
    <property type="component" value="Unplaced"/>
</dbReference>
<feature type="domain" description="Aminopeptidase P N-terminal" evidence="1">
    <location>
        <begin position="25"/>
        <end position="135"/>
    </location>
</feature>
<dbReference type="InterPro" id="IPR007865">
    <property type="entry name" value="Aminopep_P_N"/>
</dbReference>
<evidence type="ECO:0000313" key="3">
    <source>
        <dbReference type="WBParaSite" id="PEQ_0000234601-mRNA-1"/>
    </source>
</evidence>
<organism evidence="2 3">
    <name type="scientific">Parascaris equorum</name>
    <name type="common">Equine roundworm</name>
    <dbReference type="NCBI Taxonomy" id="6256"/>
    <lineage>
        <taxon>Eukaryota</taxon>
        <taxon>Metazoa</taxon>
        <taxon>Ecdysozoa</taxon>
        <taxon>Nematoda</taxon>
        <taxon>Chromadorea</taxon>
        <taxon>Rhabditida</taxon>
        <taxon>Spirurina</taxon>
        <taxon>Ascaridomorpha</taxon>
        <taxon>Ascaridoidea</taxon>
        <taxon>Ascarididae</taxon>
        <taxon>Parascaris</taxon>
    </lineage>
</organism>
<reference evidence="3" key="1">
    <citation type="submission" date="2022-11" db="UniProtKB">
        <authorList>
            <consortium name="WormBaseParasite"/>
        </authorList>
    </citation>
    <scope>IDENTIFICATION</scope>
</reference>
<dbReference type="Gene3D" id="3.40.350.10">
    <property type="entry name" value="Creatinase/prolidase N-terminal domain"/>
    <property type="match status" value="1"/>
</dbReference>
<evidence type="ECO:0000313" key="2">
    <source>
        <dbReference type="Proteomes" id="UP000887564"/>
    </source>
</evidence>